<protein>
    <submittedName>
        <fullName evidence="3">ABC1 kinase family protein</fullName>
    </submittedName>
</protein>
<dbReference type="InterPro" id="IPR034646">
    <property type="entry name" value="ADCK3_dom"/>
</dbReference>
<feature type="domain" description="ABC1 atypical kinase-like" evidence="2">
    <location>
        <begin position="84"/>
        <end position="304"/>
    </location>
</feature>
<dbReference type="RefSeq" id="WP_378601637.1">
    <property type="nucleotide sequence ID" value="NZ_JBHSQN010000002.1"/>
</dbReference>
<dbReference type="PANTHER" id="PTHR10566:SF113">
    <property type="entry name" value="PROTEIN ACTIVITY OF BC1 COMPLEX KINASE 7, CHLOROPLASTIC"/>
    <property type="match status" value="1"/>
</dbReference>
<keyword evidence="4" id="KW-1185">Reference proteome</keyword>
<gene>
    <name evidence="3" type="ORF">ACFP3H_07315</name>
</gene>
<evidence type="ECO:0000313" key="3">
    <source>
        <dbReference type="EMBL" id="MFC6010857.1"/>
    </source>
</evidence>
<keyword evidence="3" id="KW-0808">Transferase</keyword>
<organism evidence="3 4">
    <name type="scientific">Nocardia lasii</name>
    <dbReference type="NCBI Taxonomy" id="1616107"/>
    <lineage>
        <taxon>Bacteria</taxon>
        <taxon>Bacillati</taxon>
        <taxon>Actinomycetota</taxon>
        <taxon>Actinomycetes</taxon>
        <taxon>Mycobacteriales</taxon>
        <taxon>Nocardiaceae</taxon>
        <taxon>Nocardia</taxon>
    </lineage>
</organism>
<dbReference type="InterPro" id="IPR004147">
    <property type="entry name" value="ABC1_dom"/>
</dbReference>
<evidence type="ECO:0000259" key="2">
    <source>
        <dbReference type="Pfam" id="PF03109"/>
    </source>
</evidence>
<dbReference type="InterPro" id="IPR011009">
    <property type="entry name" value="Kinase-like_dom_sf"/>
</dbReference>
<comment type="similarity">
    <text evidence="1">Belongs to the protein kinase superfamily. ADCK protein kinase family.</text>
</comment>
<name>A0ABW1JPH4_9NOCA</name>
<proteinExistence type="inferred from homology"/>
<keyword evidence="3" id="KW-0418">Kinase</keyword>
<reference evidence="4" key="1">
    <citation type="journal article" date="2019" name="Int. J. Syst. Evol. Microbiol.">
        <title>The Global Catalogue of Microorganisms (GCM) 10K type strain sequencing project: providing services to taxonomists for standard genome sequencing and annotation.</title>
        <authorList>
            <consortium name="The Broad Institute Genomics Platform"/>
            <consortium name="The Broad Institute Genome Sequencing Center for Infectious Disease"/>
            <person name="Wu L."/>
            <person name="Ma J."/>
        </authorList>
    </citation>
    <scope>NUCLEOTIDE SEQUENCE [LARGE SCALE GENOMIC DNA]</scope>
    <source>
        <strain evidence="4">CCUG 36956</strain>
    </source>
</reference>
<comment type="caution">
    <text evidence="3">The sequence shown here is derived from an EMBL/GenBank/DDBJ whole genome shotgun (WGS) entry which is preliminary data.</text>
</comment>
<dbReference type="Pfam" id="PF03109">
    <property type="entry name" value="ABC1"/>
    <property type="match status" value="1"/>
</dbReference>
<accession>A0ABW1JPH4</accession>
<dbReference type="Proteomes" id="UP001596223">
    <property type="component" value="Unassembled WGS sequence"/>
</dbReference>
<dbReference type="GO" id="GO:0016301">
    <property type="term" value="F:kinase activity"/>
    <property type="evidence" value="ECO:0007669"/>
    <property type="project" value="UniProtKB-KW"/>
</dbReference>
<dbReference type="SUPFAM" id="SSF56112">
    <property type="entry name" value="Protein kinase-like (PK-like)"/>
    <property type="match status" value="1"/>
</dbReference>
<sequence>MLGRLVTGQAARGAGTRLAMIGRTERARRVMAERSSLQAAQQIVTVLGGMKGAAMKLGQMASVLDLDLIPEAYREGFRSKLVALLDSAPEVPFADMMAVLRRDLGAPARVFADIDPEPVGAASIGQVYRARLRDGRAVAVKVKYPGVDRAVEADMRNLRFFSNLWKSILPSAADNAVLAEIAGNISAELDYRQEARNQHRVATRYRGHPYITVPDSIAEFCTDNVLVTEFFEGTPFQDLRECPADQRDHVGELVYRFYITAMFEHGEYCADPHPGNVLVGANGRVGFVDFGLYNRMDRAHLELERRVLCAAEAGRGEEVYRLWAERGIVDPDSAITPEDCLEYVWSVTGWHLIDEPVTVTSELATSAVVLATDPRVSRHRDVRRLLLPPEHVFSRRTDLFTLTALGRIEATQNWHRLAREWLHHEPSTTEIGRAIEAWRRAEFTAEP</sequence>
<evidence type="ECO:0000313" key="4">
    <source>
        <dbReference type="Proteomes" id="UP001596223"/>
    </source>
</evidence>
<dbReference type="InterPro" id="IPR050154">
    <property type="entry name" value="UbiB_kinase"/>
</dbReference>
<dbReference type="CDD" id="cd13970">
    <property type="entry name" value="ABC1_ADCK3"/>
    <property type="match status" value="1"/>
</dbReference>
<dbReference type="EMBL" id="JBHSQN010000002">
    <property type="protein sequence ID" value="MFC6010857.1"/>
    <property type="molecule type" value="Genomic_DNA"/>
</dbReference>
<dbReference type="PANTHER" id="PTHR10566">
    <property type="entry name" value="CHAPERONE-ACTIVITY OF BC1 COMPLEX CABC1 -RELATED"/>
    <property type="match status" value="1"/>
</dbReference>
<dbReference type="Gene3D" id="1.10.510.10">
    <property type="entry name" value="Transferase(Phosphotransferase) domain 1"/>
    <property type="match status" value="1"/>
</dbReference>
<evidence type="ECO:0000256" key="1">
    <source>
        <dbReference type="ARBA" id="ARBA00009670"/>
    </source>
</evidence>